<dbReference type="Gramene" id="NC9G0168140.1">
    <property type="protein sequence ID" value="NC9G0168140.1:cds"/>
    <property type="gene ID" value="NC9G0168140"/>
</dbReference>
<dbReference type="OrthoDB" id="1624361at2759"/>
<reference evidence="2" key="1">
    <citation type="submission" date="2019-09" db="EMBL/GenBank/DDBJ databases">
        <authorList>
            <person name="Zhang L."/>
        </authorList>
    </citation>
    <scope>NUCLEOTIDE SEQUENCE</scope>
</reference>
<dbReference type="Pfam" id="PF02519">
    <property type="entry name" value="Auxin_inducible"/>
    <property type="match status" value="1"/>
</dbReference>
<dbReference type="PANTHER" id="PTHR31374:SF119">
    <property type="entry name" value="SAUR-LIKE AUXIN-RESPONSIVE PROTEIN FAMILY"/>
    <property type="match status" value="1"/>
</dbReference>
<comment type="similarity">
    <text evidence="1">Belongs to the ARG7 family.</text>
</comment>
<dbReference type="InterPro" id="IPR003676">
    <property type="entry name" value="SAUR_fam"/>
</dbReference>
<gene>
    <name evidence="2" type="ORF">NYM_LOCUS27101</name>
</gene>
<evidence type="ECO:0008006" key="3">
    <source>
        <dbReference type="Google" id="ProtNLM"/>
    </source>
</evidence>
<name>A0A5K1GLE0_9MAGN</name>
<dbReference type="AlphaFoldDB" id="A0A5K1GLE0"/>
<organism evidence="2">
    <name type="scientific">Nymphaea colorata</name>
    <name type="common">pocket water lily</name>
    <dbReference type="NCBI Taxonomy" id="210225"/>
    <lineage>
        <taxon>Eukaryota</taxon>
        <taxon>Viridiplantae</taxon>
        <taxon>Streptophyta</taxon>
        <taxon>Embryophyta</taxon>
        <taxon>Tracheophyta</taxon>
        <taxon>Spermatophyta</taxon>
        <taxon>Magnoliopsida</taxon>
        <taxon>Nymphaeales</taxon>
        <taxon>Nymphaeaceae</taxon>
        <taxon>Nymphaea</taxon>
    </lineage>
</organism>
<sequence length="160" mass="17626">MSGPCKSNKIRHIVRIRQMLRQWRKKAAAATSPSRALGAGGGVPPDVPAGHLAVYVGKSRRRFVVRASYLNYPEFRKLLIEAEEEFGYDHAGPIAIPCDELLFEEILRAIAGDENGQKDSSSKRPCSRSPGEELQRRCCDAKFWADSTPLLHAVAGHSIG</sequence>
<dbReference type="PANTHER" id="PTHR31374">
    <property type="entry name" value="AUXIN-INDUCED PROTEIN-LIKE-RELATED"/>
    <property type="match status" value="1"/>
</dbReference>
<protein>
    <recommendedName>
        <fullName evidence="3">Auxin-responsive protein</fullName>
    </recommendedName>
</protein>
<accession>A0A5K1GLE0</accession>
<dbReference type="OMA" id="PCDESAF"/>
<dbReference type="GO" id="GO:0009733">
    <property type="term" value="P:response to auxin"/>
    <property type="evidence" value="ECO:0007669"/>
    <property type="project" value="InterPro"/>
</dbReference>
<dbReference type="EMBL" id="LR721787">
    <property type="protein sequence ID" value="VVW78000.1"/>
    <property type="molecule type" value="Genomic_DNA"/>
</dbReference>
<evidence type="ECO:0000256" key="1">
    <source>
        <dbReference type="ARBA" id="ARBA00006974"/>
    </source>
</evidence>
<evidence type="ECO:0000313" key="2">
    <source>
        <dbReference type="EMBL" id="VVW78000.1"/>
    </source>
</evidence>
<proteinExistence type="inferred from homology"/>